<dbReference type="eggNOG" id="COG1940">
    <property type="taxonomic scope" value="Bacteria"/>
</dbReference>
<dbReference type="InterPro" id="IPR000600">
    <property type="entry name" value="ROK"/>
</dbReference>
<keyword evidence="3" id="KW-1185">Reference proteome</keyword>
<dbReference type="STRING" id="573413.Spirs_3064"/>
<dbReference type="CDD" id="cd23763">
    <property type="entry name" value="ASKHA_ATPase_ROK"/>
    <property type="match status" value="1"/>
</dbReference>
<evidence type="ECO:0000256" key="1">
    <source>
        <dbReference type="ARBA" id="ARBA00006479"/>
    </source>
</evidence>
<dbReference type="PANTHER" id="PTHR18964">
    <property type="entry name" value="ROK (REPRESSOR, ORF, KINASE) FAMILY"/>
    <property type="match status" value="1"/>
</dbReference>
<dbReference type="Pfam" id="PF00480">
    <property type="entry name" value="ROK"/>
    <property type="match status" value="1"/>
</dbReference>
<comment type="similarity">
    <text evidence="1">Belongs to the ROK (NagC/XylR) family.</text>
</comment>
<dbReference type="EMBL" id="CP002116">
    <property type="protein sequence ID" value="ADK82165.1"/>
    <property type="molecule type" value="Genomic_DNA"/>
</dbReference>
<reference evidence="2 3" key="1">
    <citation type="journal article" date="2010" name="Stand. Genomic Sci.">
        <title>Complete genome sequence of Spirochaeta smaragdinae type strain (SEBR 4228).</title>
        <authorList>
            <person name="Mavromatis K."/>
            <person name="Yasawong M."/>
            <person name="Chertkov O."/>
            <person name="Lapidus A."/>
            <person name="Lucas S."/>
            <person name="Nolan M."/>
            <person name="Del Rio T.G."/>
            <person name="Tice H."/>
            <person name="Cheng J.F."/>
            <person name="Pitluck S."/>
            <person name="Liolios K."/>
            <person name="Ivanova N."/>
            <person name="Tapia R."/>
            <person name="Han C."/>
            <person name="Bruce D."/>
            <person name="Goodwin L."/>
            <person name="Pati A."/>
            <person name="Chen A."/>
            <person name="Palaniappan K."/>
            <person name="Land M."/>
            <person name="Hauser L."/>
            <person name="Chang Y.J."/>
            <person name="Jeffries C.D."/>
            <person name="Detter J.C."/>
            <person name="Rohde M."/>
            <person name="Brambilla E."/>
            <person name="Spring S."/>
            <person name="Goker M."/>
            <person name="Sikorski J."/>
            <person name="Woyke T."/>
            <person name="Bristow J."/>
            <person name="Eisen J.A."/>
            <person name="Markowitz V."/>
            <person name="Hugenholtz P."/>
            <person name="Klenk H.P."/>
            <person name="Kyrpides N.C."/>
        </authorList>
    </citation>
    <scope>NUCLEOTIDE SEQUENCE [LARGE SCALE GENOMIC DNA]</scope>
    <source>
        <strain evidence="3">DSM 11293 / JCM 15392 / SEBR 4228</strain>
    </source>
</reference>
<protein>
    <submittedName>
        <fullName evidence="2">ROK family protein</fullName>
    </submittedName>
</protein>
<accession>E1R4S7</accession>
<sequence>MALQNSTHKFFIGIDIGGTKTAVSLGDEAGNIRKKERFATADHYEEVIDQACSSVRAMLDFASPHKVEAIGISCGGPLDPAAGIIQAPPNLPTWIDVPVVDLIARRFDLPVYLENDANACALAEWYWGNGRGCRNLIFLTFGTGLGAGFILDGRLYSGTSGLAGEVGHLRLAEEGPLCYGKAGSWEGFCSGSGMSRLYEMKFGRSLSAKEICDRAEAGDARALEVTDTTAEYLGRGLALLVDLFNPERVIIGSIFSRSEGLFRKRMEAVMKAEALPRTFSDCKVLPAGLGEHLGDMAALGVAIGKLRQKEGSYDR</sequence>
<dbReference type="Gene3D" id="3.30.420.40">
    <property type="match status" value="2"/>
</dbReference>
<organism evidence="2 3">
    <name type="scientific">Sediminispirochaeta smaragdinae (strain DSM 11293 / JCM 15392 / SEBR 4228)</name>
    <name type="common">Spirochaeta smaragdinae</name>
    <dbReference type="NCBI Taxonomy" id="573413"/>
    <lineage>
        <taxon>Bacteria</taxon>
        <taxon>Pseudomonadati</taxon>
        <taxon>Spirochaetota</taxon>
        <taxon>Spirochaetia</taxon>
        <taxon>Spirochaetales</taxon>
        <taxon>Spirochaetaceae</taxon>
        <taxon>Sediminispirochaeta</taxon>
    </lineage>
</organism>
<evidence type="ECO:0000313" key="2">
    <source>
        <dbReference type="EMBL" id="ADK82165.1"/>
    </source>
</evidence>
<dbReference type="PANTHER" id="PTHR18964:SF149">
    <property type="entry name" value="BIFUNCTIONAL UDP-N-ACETYLGLUCOSAMINE 2-EPIMERASE_N-ACETYLMANNOSAMINE KINASE"/>
    <property type="match status" value="1"/>
</dbReference>
<evidence type="ECO:0000313" key="3">
    <source>
        <dbReference type="Proteomes" id="UP000002318"/>
    </source>
</evidence>
<name>E1R4S7_SEDSS</name>
<dbReference type="InterPro" id="IPR043129">
    <property type="entry name" value="ATPase_NBD"/>
</dbReference>
<dbReference type="OrthoDB" id="369851at2"/>
<dbReference type="KEGG" id="ssm:Spirs_3064"/>
<dbReference type="Proteomes" id="UP000002318">
    <property type="component" value="Chromosome"/>
</dbReference>
<dbReference type="SUPFAM" id="SSF53067">
    <property type="entry name" value="Actin-like ATPase domain"/>
    <property type="match status" value="1"/>
</dbReference>
<dbReference type="RefSeq" id="WP_013255624.1">
    <property type="nucleotide sequence ID" value="NC_014364.1"/>
</dbReference>
<dbReference type="HOGENOM" id="CLU_036604_0_4_12"/>
<proteinExistence type="inferred from homology"/>
<gene>
    <name evidence="2" type="ordered locus">Spirs_3064</name>
</gene>
<dbReference type="AlphaFoldDB" id="E1R4S7"/>